<feature type="domain" description="DUF4515" evidence="4">
    <location>
        <begin position="69"/>
        <end position="262"/>
    </location>
</feature>
<organism evidence="5 6">
    <name type="scientific">Erpetoichthys calabaricus</name>
    <name type="common">Rope fish</name>
    <name type="synonym">Calamoichthys calabaricus</name>
    <dbReference type="NCBI Taxonomy" id="27687"/>
    <lineage>
        <taxon>Eukaryota</taxon>
        <taxon>Metazoa</taxon>
        <taxon>Chordata</taxon>
        <taxon>Craniata</taxon>
        <taxon>Vertebrata</taxon>
        <taxon>Euteleostomi</taxon>
        <taxon>Actinopterygii</taxon>
        <taxon>Polypteriformes</taxon>
        <taxon>Polypteridae</taxon>
        <taxon>Erpetoichthys</taxon>
    </lineage>
</organism>
<reference evidence="5" key="3">
    <citation type="submission" date="2025-09" db="UniProtKB">
        <authorList>
            <consortium name="Ensembl"/>
        </authorList>
    </citation>
    <scope>IDENTIFICATION</scope>
</reference>
<dbReference type="InterPro" id="IPR032777">
    <property type="entry name" value="DUF4515"/>
</dbReference>
<accession>A0A8C4RT46</accession>
<evidence type="ECO:0000256" key="2">
    <source>
        <dbReference type="SAM" id="Coils"/>
    </source>
</evidence>
<name>A0A8C4RT46_ERPCA</name>
<gene>
    <name evidence="5" type="primary">ccdc166</name>
</gene>
<sequence>MPKKKKKAVAESSVSEAEDSGLDPEEKEAIMKKEYEQLSEHLEELKLKAENLRHENEFLQEEVRQTQLENQECASYMSKSTQKRQNIIITLSDQNQQQMMEIQKKTEAIQAQFMEARDELASKILQKENELAKLTKEIEALREFKLLQQEQLSRIAELEKEVMQMRGQHCQRLLDVKARCLQEKASREEAAKQQVQALVVAANKEASRCLQEHTQNIVLENRRLRQELLELIRRAETLRTQQVKLQAQKQLLLNERKYTEDLRQLRRRQKD</sequence>
<dbReference type="PANTHER" id="PTHR14845">
    <property type="entry name" value="COILED-COIL DOMAIN-CONTAINING 166"/>
    <property type="match status" value="1"/>
</dbReference>
<reference evidence="5" key="1">
    <citation type="submission" date="2021-06" db="EMBL/GenBank/DDBJ databases">
        <authorList>
            <consortium name="Wellcome Sanger Institute Data Sharing"/>
        </authorList>
    </citation>
    <scope>NUCLEOTIDE SEQUENCE [LARGE SCALE GENOMIC DNA]</scope>
</reference>
<evidence type="ECO:0000259" key="4">
    <source>
        <dbReference type="Pfam" id="PF14988"/>
    </source>
</evidence>
<evidence type="ECO:0000256" key="1">
    <source>
        <dbReference type="ARBA" id="ARBA00023054"/>
    </source>
</evidence>
<reference evidence="5" key="2">
    <citation type="submission" date="2025-08" db="UniProtKB">
        <authorList>
            <consortium name="Ensembl"/>
        </authorList>
    </citation>
    <scope>IDENTIFICATION</scope>
</reference>
<proteinExistence type="predicted"/>
<dbReference type="PANTHER" id="PTHR14845:SF0">
    <property type="entry name" value="DUF4515 DOMAIN-CONTAINING PROTEIN"/>
    <property type="match status" value="1"/>
</dbReference>
<dbReference type="AlphaFoldDB" id="A0A8C4RT46"/>
<keyword evidence="1 2" id="KW-0175">Coiled coil</keyword>
<evidence type="ECO:0000313" key="6">
    <source>
        <dbReference type="Proteomes" id="UP000694620"/>
    </source>
</evidence>
<dbReference type="Ensembl" id="ENSECRT00000006636.1">
    <property type="protein sequence ID" value="ENSECRP00000006529.1"/>
    <property type="gene ID" value="ENSECRG00000004356.1"/>
</dbReference>
<feature type="coiled-coil region" evidence="2">
    <location>
        <begin position="28"/>
        <end position="69"/>
    </location>
</feature>
<evidence type="ECO:0000256" key="3">
    <source>
        <dbReference type="SAM" id="MobiDB-lite"/>
    </source>
</evidence>
<feature type="region of interest" description="Disordered" evidence="3">
    <location>
        <begin position="1"/>
        <end position="28"/>
    </location>
</feature>
<evidence type="ECO:0000313" key="5">
    <source>
        <dbReference type="Ensembl" id="ENSECRP00000006529.1"/>
    </source>
</evidence>
<feature type="compositionally biased region" description="Acidic residues" evidence="3">
    <location>
        <begin position="16"/>
        <end position="26"/>
    </location>
</feature>
<feature type="coiled-coil region" evidence="2">
    <location>
        <begin position="99"/>
        <end position="268"/>
    </location>
</feature>
<dbReference type="Pfam" id="PF14988">
    <property type="entry name" value="DUF4515"/>
    <property type="match status" value="1"/>
</dbReference>
<protein>
    <recommendedName>
        <fullName evidence="4">DUF4515 domain-containing protein</fullName>
    </recommendedName>
</protein>
<keyword evidence="6" id="KW-1185">Reference proteome</keyword>
<dbReference type="GeneTree" id="ENSGT00960000187089"/>
<dbReference type="Proteomes" id="UP000694620">
    <property type="component" value="Chromosome 5"/>
</dbReference>